<accession>A0A316AAN0</accession>
<organism evidence="2 3">
    <name type="scientific">Quadrisphaera granulorum</name>
    <dbReference type="NCBI Taxonomy" id="317664"/>
    <lineage>
        <taxon>Bacteria</taxon>
        <taxon>Bacillati</taxon>
        <taxon>Actinomycetota</taxon>
        <taxon>Actinomycetes</taxon>
        <taxon>Kineosporiales</taxon>
        <taxon>Kineosporiaceae</taxon>
        <taxon>Quadrisphaera</taxon>
    </lineage>
</organism>
<sequence>MISPQVDGPGPGHGDDFLQACTDLGVALFGAVACLVAVVEPDEEHLVFRAASGRETQGVVGLRLPVGRGVAGWVVSSGQGIAVEDVRADPRFARDVAEQTGYVPASILAAPLPAAAGTDEALGVVEVLDRRRSPDRDDARLLSLLARQLSLGLQLEQAADDERQLAASPAAAALAELSAVAGPESSEARLAATLVLGLRDLAQERRGRPGLG</sequence>
<evidence type="ECO:0000313" key="2">
    <source>
        <dbReference type="EMBL" id="PWJ54612.1"/>
    </source>
</evidence>
<evidence type="ECO:0000313" key="3">
    <source>
        <dbReference type="Proteomes" id="UP000245469"/>
    </source>
</evidence>
<dbReference type="RefSeq" id="WP_170131348.1">
    <property type="nucleotide sequence ID" value="NZ_QGDQ01000006.1"/>
</dbReference>
<dbReference type="Gene3D" id="3.30.450.40">
    <property type="match status" value="1"/>
</dbReference>
<keyword evidence="3" id="KW-1185">Reference proteome</keyword>
<proteinExistence type="predicted"/>
<dbReference type="EMBL" id="QGDQ01000006">
    <property type="protein sequence ID" value="PWJ54612.1"/>
    <property type="molecule type" value="Genomic_DNA"/>
</dbReference>
<dbReference type="InterPro" id="IPR029016">
    <property type="entry name" value="GAF-like_dom_sf"/>
</dbReference>
<dbReference type="SMART" id="SM00065">
    <property type="entry name" value="GAF"/>
    <property type="match status" value="1"/>
</dbReference>
<protein>
    <submittedName>
        <fullName evidence="2">GAF domain-containing protein</fullName>
    </submittedName>
</protein>
<dbReference type="Pfam" id="PF01590">
    <property type="entry name" value="GAF"/>
    <property type="match status" value="1"/>
</dbReference>
<evidence type="ECO:0000259" key="1">
    <source>
        <dbReference type="SMART" id="SM00065"/>
    </source>
</evidence>
<reference evidence="2 3" key="1">
    <citation type="submission" date="2018-03" db="EMBL/GenBank/DDBJ databases">
        <title>Genomic Encyclopedia of Archaeal and Bacterial Type Strains, Phase II (KMG-II): from individual species to whole genera.</title>
        <authorList>
            <person name="Goeker M."/>
        </authorList>
    </citation>
    <scope>NUCLEOTIDE SEQUENCE [LARGE SCALE GENOMIC DNA]</scope>
    <source>
        <strain evidence="2 3">DSM 44889</strain>
    </source>
</reference>
<comment type="caution">
    <text evidence="2">The sequence shown here is derived from an EMBL/GenBank/DDBJ whole genome shotgun (WGS) entry which is preliminary data.</text>
</comment>
<dbReference type="InterPro" id="IPR003018">
    <property type="entry name" value="GAF"/>
</dbReference>
<gene>
    <name evidence="2" type="ORF">BXY45_10655</name>
</gene>
<feature type="domain" description="GAF" evidence="1">
    <location>
        <begin position="13"/>
        <end position="163"/>
    </location>
</feature>
<dbReference type="Proteomes" id="UP000245469">
    <property type="component" value="Unassembled WGS sequence"/>
</dbReference>
<dbReference type="AlphaFoldDB" id="A0A316AAN0"/>
<name>A0A316AAN0_9ACTN</name>
<dbReference type="SUPFAM" id="SSF55781">
    <property type="entry name" value="GAF domain-like"/>
    <property type="match status" value="1"/>
</dbReference>